<dbReference type="GO" id="GO:0008453">
    <property type="term" value="F:alanine-glyoxylate transaminase activity"/>
    <property type="evidence" value="ECO:0007669"/>
    <property type="project" value="TreeGrafter"/>
</dbReference>
<dbReference type="InterPro" id="IPR000192">
    <property type="entry name" value="Aminotrans_V_dom"/>
</dbReference>
<dbReference type="InterPro" id="IPR015422">
    <property type="entry name" value="PyrdxlP-dep_Trfase_small"/>
</dbReference>
<name>A0A1X9NEN7_9GAMM</name>
<evidence type="ECO:0000256" key="8">
    <source>
        <dbReference type="RuleBase" id="RU004075"/>
    </source>
</evidence>
<proteinExistence type="inferred from homology"/>
<dbReference type="InterPro" id="IPR020578">
    <property type="entry name" value="Aminotrans_V_PyrdxlP_BS"/>
</dbReference>
<dbReference type="PANTHER" id="PTHR21152">
    <property type="entry name" value="AMINOTRANSFERASE CLASS V"/>
    <property type="match status" value="1"/>
</dbReference>
<keyword evidence="12" id="KW-1185">Reference proteome</keyword>
<feature type="domain" description="Aminotransferase class V" evidence="10">
    <location>
        <begin position="43"/>
        <end position="330"/>
    </location>
</feature>
<comment type="similarity">
    <text evidence="2 8">Belongs to the class-V pyridoxal-phosphate-dependent aminotransferase family.</text>
</comment>
<dbReference type="PANTHER" id="PTHR21152:SF40">
    <property type="entry name" value="ALANINE--GLYOXYLATE AMINOTRANSFERASE"/>
    <property type="match status" value="1"/>
</dbReference>
<dbReference type="InterPro" id="IPR024169">
    <property type="entry name" value="SP_NH2Trfase/AEP_transaminase"/>
</dbReference>
<dbReference type="Gene3D" id="3.40.640.10">
    <property type="entry name" value="Type I PLP-dependent aspartate aminotransferase-like (Major domain)"/>
    <property type="match status" value="1"/>
</dbReference>
<dbReference type="Pfam" id="PF00266">
    <property type="entry name" value="Aminotran_5"/>
    <property type="match status" value="1"/>
</dbReference>
<dbReference type="PROSITE" id="PS00595">
    <property type="entry name" value="AA_TRANSFER_CLASS_5"/>
    <property type="match status" value="1"/>
</dbReference>
<evidence type="ECO:0000256" key="1">
    <source>
        <dbReference type="ARBA" id="ARBA00001933"/>
    </source>
</evidence>
<dbReference type="OrthoDB" id="9766472at2"/>
<dbReference type="InterPro" id="IPR015421">
    <property type="entry name" value="PyrdxlP-dep_Trfase_major"/>
</dbReference>
<dbReference type="Gene3D" id="3.90.1150.10">
    <property type="entry name" value="Aspartate Aminotransferase, domain 1"/>
    <property type="match status" value="1"/>
</dbReference>
<evidence type="ECO:0000256" key="2">
    <source>
        <dbReference type="ARBA" id="ARBA00009236"/>
    </source>
</evidence>
<evidence type="ECO:0000256" key="4">
    <source>
        <dbReference type="ARBA" id="ARBA00022679"/>
    </source>
</evidence>
<evidence type="ECO:0000256" key="7">
    <source>
        <dbReference type="PIRSR" id="PIRSR000524-50"/>
    </source>
</evidence>
<dbReference type="FunFam" id="3.40.640.10:FF:000027">
    <property type="entry name" value="Serine--pyruvate aminotransferase, mitochondrial"/>
    <property type="match status" value="1"/>
</dbReference>
<dbReference type="KEGG" id="osg:BST96_09545"/>
<dbReference type="EMBL" id="CP019343">
    <property type="protein sequence ID" value="ARN74345.1"/>
    <property type="molecule type" value="Genomic_DNA"/>
</dbReference>
<dbReference type="GO" id="GO:0004760">
    <property type="term" value="F:L-serine-pyruvate transaminase activity"/>
    <property type="evidence" value="ECO:0007669"/>
    <property type="project" value="TreeGrafter"/>
</dbReference>
<evidence type="ECO:0000259" key="10">
    <source>
        <dbReference type="Pfam" id="PF00266"/>
    </source>
</evidence>
<dbReference type="PIRSF" id="PIRSF000524">
    <property type="entry name" value="SPT"/>
    <property type="match status" value="1"/>
</dbReference>
<protein>
    <submittedName>
        <fullName evidence="11">Alanine--glyoxylate aminotransferase</fullName>
    </submittedName>
</protein>
<dbReference type="SUPFAM" id="SSF53383">
    <property type="entry name" value="PLP-dependent transferases"/>
    <property type="match status" value="1"/>
</dbReference>
<dbReference type="GO" id="GO:0019265">
    <property type="term" value="P:glycine biosynthetic process, by transamination of glyoxylate"/>
    <property type="evidence" value="ECO:0007669"/>
    <property type="project" value="TreeGrafter"/>
</dbReference>
<evidence type="ECO:0000313" key="11">
    <source>
        <dbReference type="EMBL" id="ARN74345.1"/>
    </source>
</evidence>
<keyword evidence="5 7" id="KW-0663">Pyridoxal phosphate</keyword>
<evidence type="ECO:0000313" key="12">
    <source>
        <dbReference type="Proteomes" id="UP000193450"/>
    </source>
</evidence>
<feature type="modified residue" description="N6-(pyridoxal phosphate)lysine" evidence="7">
    <location>
        <position position="207"/>
    </location>
</feature>
<feature type="binding site" evidence="6">
    <location>
        <position position="350"/>
    </location>
    <ligand>
        <name>substrate</name>
    </ligand>
</feature>
<keyword evidence="3 11" id="KW-0032">Aminotransferase</keyword>
<evidence type="ECO:0000256" key="5">
    <source>
        <dbReference type="ARBA" id="ARBA00022898"/>
    </source>
</evidence>
<evidence type="ECO:0000256" key="3">
    <source>
        <dbReference type="ARBA" id="ARBA00022576"/>
    </source>
</evidence>
<dbReference type="Proteomes" id="UP000193450">
    <property type="component" value="Chromosome"/>
</dbReference>
<comment type="cofactor">
    <cofactor evidence="1 7 9">
        <name>pyridoxal 5'-phosphate</name>
        <dbReference type="ChEBI" id="CHEBI:597326"/>
    </cofactor>
</comment>
<evidence type="ECO:0000256" key="6">
    <source>
        <dbReference type="PIRSR" id="PIRSR000524-1"/>
    </source>
</evidence>
<dbReference type="InterPro" id="IPR015424">
    <property type="entry name" value="PyrdxlP-dep_Trfase"/>
</dbReference>
<sequence>MHISVPEDIVPLDSILPDEPLLMMGAGPVPIPARVAAANGIVINHLGDTMAQIIDQVKNMSRYVFQTNSGHILGVAGPGSAAMEMAVANLVVPKSKVLSVCNGFFSNRLAEMSERMEADVIRLDVADGEEVAVTDIEQQLLQHKPQILTIVQGETSNTVCNSELANIAALAKQHNCMVIVDAVCTLSTMPLAMDEWGIDAVITGGQKGLSCIPGVSLVGFSDKAWQHISTRTDQLRHWCLDAKLADQFWYKKSYHYTAPVSGILAIHEALRLICNETLSVRFERHLRCSKALQAGVEALGLTLYVKPSARLNSVVGINVPEGIEAKALLKHMSGIHRVEISGSFGPDIVRIGQMGEQCRAHNLFRTLHALGSSMNSLGQTLDLPAGVAALESALNQKTA</sequence>
<dbReference type="RefSeq" id="WP_085758487.1">
    <property type="nucleotide sequence ID" value="NZ_CP019343.1"/>
</dbReference>
<accession>A0A1X9NEN7</accession>
<evidence type="ECO:0000256" key="9">
    <source>
        <dbReference type="RuleBase" id="RU004504"/>
    </source>
</evidence>
<keyword evidence="4 11" id="KW-0808">Transferase</keyword>
<dbReference type="AlphaFoldDB" id="A0A1X9NEN7"/>
<gene>
    <name evidence="11" type="ORF">BST96_09545</name>
</gene>
<organism evidence="11 12">
    <name type="scientific">Oceanicoccus sagamiensis</name>
    <dbReference type="NCBI Taxonomy" id="716816"/>
    <lineage>
        <taxon>Bacteria</taxon>
        <taxon>Pseudomonadati</taxon>
        <taxon>Pseudomonadota</taxon>
        <taxon>Gammaproteobacteria</taxon>
        <taxon>Cellvibrionales</taxon>
        <taxon>Spongiibacteraceae</taxon>
        <taxon>Oceanicoccus</taxon>
    </lineage>
</organism>
<reference evidence="11 12" key="1">
    <citation type="submission" date="2016-11" db="EMBL/GenBank/DDBJ databases">
        <title>Trade-off between light-utilization and light-protection in marine flavobacteria.</title>
        <authorList>
            <person name="Kumagai Y."/>
        </authorList>
    </citation>
    <scope>NUCLEOTIDE SEQUENCE [LARGE SCALE GENOMIC DNA]</scope>
    <source>
        <strain evidence="11 12">NBRC 107125</strain>
    </source>
</reference>
<dbReference type="STRING" id="716816.BST96_09545"/>